<dbReference type="Gene3D" id="3.30.1370.60">
    <property type="entry name" value="Hypothetical oxidoreductase yiak, domain 2"/>
    <property type="match status" value="1"/>
</dbReference>
<reference evidence="3 4" key="1">
    <citation type="submission" date="2018-05" db="EMBL/GenBank/DDBJ databases">
        <title>Micromonospora from Atacama Desert.</title>
        <authorList>
            <person name="Carro L."/>
            <person name="Goodfellow M."/>
            <person name="Klenk H.-P."/>
        </authorList>
    </citation>
    <scope>NUCLEOTIDE SEQUENCE [LARGE SCALE GENOMIC DNA]</scope>
    <source>
        <strain evidence="3 4">LB39</strain>
    </source>
</reference>
<evidence type="ECO:0000313" key="4">
    <source>
        <dbReference type="Proteomes" id="UP000282312"/>
    </source>
</evidence>
<accession>A0A3N9XKU3</accession>
<protein>
    <recommendedName>
        <fullName evidence="5">Lactate dehydrogenase</fullName>
    </recommendedName>
</protein>
<evidence type="ECO:0000256" key="2">
    <source>
        <dbReference type="ARBA" id="ARBA00023002"/>
    </source>
</evidence>
<organism evidence="3 4">
    <name type="scientific">Micromonospora inaquosa</name>
    <dbReference type="NCBI Taxonomy" id="2203716"/>
    <lineage>
        <taxon>Bacteria</taxon>
        <taxon>Bacillati</taxon>
        <taxon>Actinomycetota</taxon>
        <taxon>Actinomycetes</taxon>
        <taxon>Micromonosporales</taxon>
        <taxon>Micromonosporaceae</taxon>
        <taxon>Micromonospora</taxon>
    </lineage>
</organism>
<gene>
    <name evidence="3" type="ORF">DLJ59_02170</name>
</gene>
<dbReference type="Gene3D" id="1.10.1530.10">
    <property type="match status" value="1"/>
</dbReference>
<dbReference type="PANTHER" id="PTHR11091">
    <property type="entry name" value="OXIDOREDUCTASE-RELATED"/>
    <property type="match status" value="1"/>
</dbReference>
<dbReference type="InterPro" id="IPR043143">
    <property type="entry name" value="Mal/L-sulf/L-lact_DH-like_NADP"/>
</dbReference>
<evidence type="ECO:0000313" key="3">
    <source>
        <dbReference type="EMBL" id="RQX08033.1"/>
    </source>
</evidence>
<keyword evidence="4" id="KW-1185">Reference proteome</keyword>
<name>A0A3N9XKU3_9ACTN</name>
<comment type="similarity">
    <text evidence="1">Belongs to the LDH2/MDH2 oxidoreductase family.</text>
</comment>
<dbReference type="GO" id="GO:0016491">
    <property type="term" value="F:oxidoreductase activity"/>
    <property type="evidence" value="ECO:0007669"/>
    <property type="project" value="UniProtKB-KW"/>
</dbReference>
<dbReference type="InterPro" id="IPR043144">
    <property type="entry name" value="Mal/L-sulf/L-lact_DH-like_ah"/>
</dbReference>
<dbReference type="InterPro" id="IPR003767">
    <property type="entry name" value="Malate/L-lactate_DH-like"/>
</dbReference>
<dbReference type="Proteomes" id="UP000282312">
    <property type="component" value="Unassembled WGS sequence"/>
</dbReference>
<sequence length="378" mass="39205">MGLRRGGGPNPALRRPRPRCRTRLRCVVVTRVPAGQLASFLQFLYEAAGMTRAGARVMADTHVEADLRGIPGHGSRLAPGYLDKLRTGHLNPRPLIRIVQDEEAVLVVDADLAPGPVAARLAVAAAMLRARRCGIAAVTVRRAGHVGALGIPTAQLARRGLVGVAAAQASARSVALHGGTSTPVLGSSALSVAIPGPDQQRPVLVDLAAAAMSWGHLHHLARNGQTLPNGVALDASGHRVRDPNLAAALLPVGERGQALAIVLELLVGALTGSTPLPAGDDGRGLLVVAVDPRRLAVAQSLATGVAAVARAVRDQGARMPGDRAWSQRDQARQDGIALDANGLAALIEAGRRLNVRAPHGWIQPEPLDATSGSQKEQT</sequence>
<comment type="caution">
    <text evidence="3">The sequence shown here is derived from an EMBL/GenBank/DDBJ whole genome shotgun (WGS) entry which is preliminary data.</text>
</comment>
<dbReference type="InterPro" id="IPR036111">
    <property type="entry name" value="Mal/L-sulfo/L-lacto_DH-like_sf"/>
</dbReference>
<dbReference type="SUPFAM" id="SSF89733">
    <property type="entry name" value="L-sulfolactate dehydrogenase-like"/>
    <property type="match status" value="1"/>
</dbReference>
<keyword evidence="2" id="KW-0560">Oxidoreductase</keyword>
<dbReference type="EMBL" id="QGSZ01000102">
    <property type="protein sequence ID" value="RQX08033.1"/>
    <property type="molecule type" value="Genomic_DNA"/>
</dbReference>
<dbReference type="AlphaFoldDB" id="A0A3N9XKU3"/>
<dbReference type="PANTHER" id="PTHR11091:SF0">
    <property type="entry name" value="MALATE DEHYDROGENASE"/>
    <property type="match status" value="1"/>
</dbReference>
<dbReference type="Pfam" id="PF02615">
    <property type="entry name" value="Ldh_2"/>
    <property type="match status" value="1"/>
</dbReference>
<evidence type="ECO:0008006" key="5">
    <source>
        <dbReference type="Google" id="ProtNLM"/>
    </source>
</evidence>
<evidence type="ECO:0000256" key="1">
    <source>
        <dbReference type="ARBA" id="ARBA00006056"/>
    </source>
</evidence>
<proteinExistence type="inferred from homology"/>